<feature type="repeat" description="TPR" evidence="3">
    <location>
        <begin position="100"/>
        <end position="133"/>
    </location>
</feature>
<dbReference type="InterPro" id="IPR011990">
    <property type="entry name" value="TPR-like_helical_dom_sf"/>
</dbReference>
<reference evidence="5" key="2">
    <citation type="journal article" date="2021" name="PeerJ">
        <title>Extensive microbial diversity within the chicken gut microbiome revealed by metagenomics and culture.</title>
        <authorList>
            <person name="Gilroy R."/>
            <person name="Ravi A."/>
            <person name="Getino M."/>
            <person name="Pursley I."/>
            <person name="Horton D.L."/>
            <person name="Alikhan N.F."/>
            <person name="Baker D."/>
            <person name="Gharbi K."/>
            <person name="Hall N."/>
            <person name="Watson M."/>
            <person name="Adriaenssens E.M."/>
            <person name="Foster-Nyarko E."/>
            <person name="Jarju S."/>
            <person name="Secka A."/>
            <person name="Antonio M."/>
            <person name="Oren A."/>
            <person name="Chaudhuri R.R."/>
            <person name="La Ragione R."/>
            <person name="Hildebrand F."/>
            <person name="Pallen M.J."/>
        </authorList>
    </citation>
    <scope>NUCLEOTIDE SEQUENCE</scope>
    <source>
        <strain evidence="5">21143</strain>
    </source>
</reference>
<dbReference type="PANTHER" id="PTHR44858">
    <property type="entry name" value="TETRATRICOPEPTIDE REPEAT PROTEIN 6"/>
    <property type="match status" value="1"/>
</dbReference>
<evidence type="ECO:0000256" key="2">
    <source>
        <dbReference type="ARBA" id="ARBA00022803"/>
    </source>
</evidence>
<dbReference type="PROSITE" id="PS50005">
    <property type="entry name" value="TPR"/>
    <property type="match status" value="4"/>
</dbReference>
<dbReference type="SUPFAM" id="SSF48452">
    <property type="entry name" value="TPR-like"/>
    <property type="match status" value="3"/>
</dbReference>
<dbReference type="Pfam" id="PF13414">
    <property type="entry name" value="TPR_11"/>
    <property type="match status" value="1"/>
</dbReference>
<feature type="repeat" description="TPR" evidence="3">
    <location>
        <begin position="237"/>
        <end position="270"/>
    </location>
</feature>
<name>A0A9D1GDK1_9BACT</name>
<dbReference type="SMART" id="SM00028">
    <property type="entry name" value="TPR"/>
    <property type="match status" value="13"/>
</dbReference>
<dbReference type="InterPro" id="IPR050498">
    <property type="entry name" value="Ycf3"/>
</dbReference>
<dbReference type="Gene3D" id="1.25.40.10">
    <property type="entry name" value="Tetratricopeptide repeat domain"/>
    <property type="match status" value="6"/>
</dbReference>
<dbReference type="InterPro" id="IPR019734">
    <property type="entry name" value="TPR_rpt"/>
</dbReference>
<keyword evidence="2 3" id="KW-0802">TPR repeat</keyword>
<feature type="signal peptide" evidence="4">
    <location>
        <begin position="1"/>
        <end position="26"/>
    </location>
</feature>
<dbReference type="Proteomes" id="UP000886722">
    <property type="component" value="Unassembled WGS sequence"/>
</dbReference>
<feature type="repeat" description="TPR" evidence="3">
    <location>
        <begin position="32"/>
        <end position="65"/>
    </location>
</feature>
<protein>
    <submittedName>
        <fullName evidence="5">Tetratricopeptide repeat protein</fullName>
    </submittedName>
</protein>
<dbReference type="Pfam" id="PF13432">
    <property type="entry name" value="TPR_16"/>
    <property type="match status" value="4"/>
</dbReference>
<organism evidence="5 6">
    <name type="scientific">Candidatus Caccoplasma intestinavium</name>
    <dbReference type="NCBI Taxonomy" id="2840716"/>
    <lineage>
        <taxon>Bacteria</taxon>
        <taxon>Pseudomonadati</taxon>
        <taxon>Bacteroidota</taxon>
        <taxon>Bacteroidia</taxon>
        <taxon>Bacteroidales</taxon>
        <taxon>Bacteroidaceae</taxon>
        <taxon>Bacteroidaceae incertae sedis</taxon>
        <taxon>Candidatus Caccoplasma</taxon>
    </lineage>
</organism>
<evidence type="ECO:0000313" key="5">
    <source>
        <dbReference type="EMBL" id="HIT38918.1"/>
    </source>
</evidence>
<proteinExistence type="predicted"/>
<keyword evidence="4" id="KW-0732">Signal</keyword>
<gene>
    <name evidence="5" type="ORF">IAD06_02610</name>
</gene>
<sequence length="697" mass="79987">MQMMSKTMCQRLFLYLLLLPCCIWQAAAQLNTERITYIGRNALYFEDYVLAIQYFNRVIQVKPYLADPYFYRSVAKLSLEDFRGAEEDATEAIERNPFIVDAYQVRGIARQNTGNYQGAIDDYAAGLRYAPENKQMLLNKAIAEVQSEQYTQADSSFSRLVAMHPSYYNAYVSRGQYRIMRGDTLAALADLDKAIEVDKYRAQAYAQRGILTAIYKHDYDAALDDIDKALRLEPNTPSYYINRALIRYYREDLRGAMDDYDKVLRLEPTNLIAHYNRGLLSLTVGAKNDALADFNYYLQREPDNLIARYNRAILLSDLGEYRSAVGDFDAVLEAYPDFYQGFYARSEAKRLSGDMAGGKKDYERAMTLYEESKKRRSDVVRNDDGTEDDTEKVRKESDRNINKFDRLLVADNTAGVEQQYTSEIRGRIQDRVQKVEIFPLFTLTYYEKSDAVRRGVFYVPELVELNHTRLFGKRLLLSNTTQPLDSLQALSHFNSVSDYSRLIGINPSNPVPYFGRAIDFMLLQDFDNALVDLDHVVALSPDFMFAYFLRAYVRYKQIDYRLSTTDTESRASYSISSTPGVMTQPSKLSDLGLVREPSNVEYEMVLHDYDMAIALAPDFAYNYYNRANVRCSRQDFKAAVADYTAAIERNPDFAEAYYNRGLVYIYLGQNDEGIADLSKAGELGVVSAYNVIKRLSD</sequence>
<feature type="repeat" description="TPR" evidence="3">
    <location>
        <begin position="620"/>
        <end position="653"/>
    </location>
</feature>
<keyword evidence="1" id="KW-0677">Repeat</keyword>
<comment type="caution">
    <text evidence="5">The sequence shown here is derived from an EMBL/GenBank/DDBJ whole genome shotgun (WGS) entry which is preliminary data.</text>
</comment>
<dbReference type="PANTHER" id="PTHR44858:SF1">
    <property type="entry name" value="UDP-N-ACETYLGLUCOSAMINE--PEPTIDE N-ACETYLGLUCOSAMINYLTRANSFERASE SPINDLY-RELATED"/>
    <property type="match status" value="1"/>
</dbReference>
<dbReference type="EMBL" id="DVKT01000019">
    <property type="protein sequence ID" value="HIT38918.1"/>
    <property type="molecule type" value="Genomic_DNA"/>
</dbReference>
<dbReference type="AlphaFoldDB" id="A0A9D1GDK1"/>
<feature type="chain" id="PRO_5039612693" evidence="4">
    <location>
        <begin position="27"/>
        <end position="697"/>
    </location>
</feature>
<dbReference type="GO" id="GO:0046813">
    <property type="term" value="P:receptor-mediated virion attachment to host cell"/>
    <property type="evidence" value="ECO:0007669"/>
    <property type="project" value="TreeGrafter"/>
</dbReference>
<reference evidence="5" key="1">
    <citation type="submission" date="2020-10" db="EMBL/GenBank/DDBJ databases">
        <authorList>
            <person name="Gilroy R."/>
        </authorList>
    </citation>
    <scope>NUCLEOTIDE SEQUENCE</scope>
    <source>
        <strain evidence="5">21143</strain>
    </source>
</reference>
<dbReference type="GO" id="GO:0009279">
    <property type="term" value="C:cell outer membrane"/>
    <property type="evidence" value="ECO:0007669"/>
    <property type="project" value="TreeGrafter"/>
</dbReference>
<evidence type="ECO:0000256" key="1">
    <source>
        <dbReference type="ARBA" id="ARBA00022737"/>
    </source>
</evidence>
<evidence type="ECO:0000256" key="4">
    <source>
        <dbReference type="SAM" id="SignalP"/>
    </source>
</evidence>
<evidence type="ECO:0000313" key="6">
    <source>
        <dbReference type="Proteomes" id="UP000886722"/>
    </source>
</evidence>
<accession>A0A9D1GDK1</accession>
<evidence type="ECO:0000256" key="3">
    <source>
        <dbReference type="PROSITE-ProRule" id="PRU00339"/>
    </source>
</evidence>